<dbReference type="Pfam" id="PF04082">
    <property type="entry name" value="Fungal_trans"/>
    <property type="match status" value="1"/>
</dbReference>
<dbReference type="GO" id="GO:0000981">
    <property type="term" value="F:DNA-binding transcription factor activity, RNA polymerase II-specific"/>
    <property type="evidence" value="ECO:0007669"/>
    <property type="project" value="InterPro"/>
</dbReference>
<evidence type="ECO:0000256" key="1">
    <source>
        <dbReference type="ARBA" id="ARBA00004123"/>
    </source>
</evidence>
<evidence type="ECO:0000313" key="9">
    <source>
        <dbReference type="Proteomes" id="UP000501346"/>
    </source>
</evidence>
<dbReference type="Pfam" id="PF00172">
    <property type="entry name" value="Zn_clus"/>
    <property type="match status" value="1"/>
</dbReference>
<evidence type="ECO:0000256" key="2">
    <source>
        <dbReference type="ARBA" id="ARBA00022723"/>
    </source>
</evidence>
<evidence type="ECO:0000256" key="5">
    <source>
        <dbReference type="ARBA" id="ARBA00023242"/>
    </source>
</evidence>
<dbReference type="CDD" id="cd12148">
    <property type="entry name" value="fungal_TF_MHR"/>
    <property type="match status" value="1"/>
</dbReference>
<dbReference type="PROSITE" id="PS50048">
    <property type="entry name" value="ZN2_CY6_FUNGAL_2"/>
    <property type="match status" value="1"/>
</dbReference>
<reference evidence="8 9" key="1">
    <citation type="journal article" date="2019" name="BMC Genomics">
        <title>Chromosome level assembly and comparative genome analysis confirm lager-brewing yeasts originated from a single hybridization.</title>
        <authorList>
            <person name="Salazar A.N."/>
            <person name="Gorter de Vries A.R."/>
            <person name="van den Broek M."/>
            <person name="Brouwers N."/>
            <person name="de la Torre Cortes P."/>
            <person name="Kuijpers N.G.A."/>
            <person name="Daran J.G."/>
            <person name="Abeel T."/>
        </authorList>
    </citation>
    <scope>NUCLEOTIDE SEQUENCE [LARGE SCALE GENOMIC DNA]</scope>
    <source>
        <strain evidence="8 9">CBS 1483</strain>
    </source>
</reference>
<feature type="compositionally biased region" description="Polar residues" evidence="6">
    <location>
        <begin position="17"/>
        <end position="31"/>
    </location>
</feature>
<evidence type="ECO:0000259" key="7">
    <source>
        <dbReference type="PROSITE" id="PS50048"/>
    </source>
</evidence>
<accession>A0A6C1DSE9</accession>
<dbReference type="InterPro" id="IPR007219">
    <property type="entry name" value="XnlR_reg_dom"/>
</dbReference>
<dbReference type="Proteomes" id="UP000501346">
    <property type="component" value="Chromosome ScVII"/>
</dbReference>
<dbReference type="GO" id="GO:0045944">
    <property type="term" value="P:positive regulation of transcription by RNA polymerase II"/>
    <property type="evidence" value="ECO:0007669"/>
    <property type="project" value="UniProtKB-ARBA"/>
</dbReference>
<feature type="region of interest" description="Disordered" evidence="6">
    <location>
        <begin position="1005"/>
        <end position="1031"/>
    </location>
</feature>
<dbReference type="GO" id="GO:0003677">
    <property type="term" value="F:DNA binding"/>
    <property type="evidence" value="ECO:0007669"/>
    <property type="project" value="UniProtKB-KW"/>
</dbReference>
<organism evidence="8 9">
    <name type="scientific">Saccharomyces pastorianus</name>
    <name type="common">Lager yeast</name>
    <name type="synonym">Saccharomyces cerevisiae x Saccharomyces eubayanus</name>
    <dbReference type="NCBI Taxonomy" id="27292"/>
    <lineage>
        <taxon>Eukaryota</taxon>
        <taxon>Fungi</taxon>
        <taxon>Dikarya</taxon>
        <taxon>Ascomycota</taxon>
        <taxon>Saccharomycotina</taxon>
        <taxon>Saccharomycetes</taxon>
        <taxon>Saccharomycetales</taxon>
        <taxon>Saccharomycetaceae</taxon>
        <taxon>Saccharomyces</taxon>
    </lineage>
</organism>
<dbReference type="SMART" id="SM00906">
    <property type="entry name" value="Fungal_trans"/>
    <property type="match status" value="1"/>
</dbReference>
<feature type="region of interest" description="Disordered" evidence="6">
    <location>
        <begin position="133"/>
        <end position="166"/>
    </location>
</feature>
<proteinExistence type="predicted"/>
<feature type="domain" description="Zn(2)-C6 fungal-type" evidence="7">
    <location>
        <begin position="45"/>
        <end position="74"/>
    </location>
</feature>
<feature type="region of interest" description="Disordered" evidence="6">
    <location>
        <begin position="97"/>
        <end position="120"/>
    </location>
</feature>
<dbReference type="InterPro" id="IPR036864">
    <property type="entry name" value="Zn2-C6_fun-type_DNA-bd_sf"/>
</dbReference>
<dbReference type="GO" id="GO:0005634">
    <property type="term" value="C:nucleus"/>
    <property type="evidence" value="ECO:0007669"/>
    <property type="project" value="UniProtKB-SubCell"/>
</dbReference>
<gene>
    <name evidence="8" type="primary">PDR1_1</name>
    <name evidence="8" type="ORF">GRS66_001802</name>
</gene>
<dbReference type="PANTHER" id="PTHR46910">
    <property type="entry name" value="TRANSCRIPTION FACTOR PDR1"/>
    <property type="match status" value="1"/>
</dbReference>
<dbReference type="SMART" id="SM00066">
    <property type="entry name" value="GAL4"/>
    <property type="match status" value="1"/>
</dbReference>
<dbReference type="PANTHER" id="PTHR46910:SF3">
    <property type="entry name" value="HALOTOLERANCE PROTEIN 9-RELATED"/>
    <property type="match status" value="1"/>
</dbReference>
<dbReference type="EMBL" id="CP048988">
    <property type="protein sequence ID" value="QID79530.1"/>
    <property type="molecule type" value="Genomic_DNA"/>
</dbReference>
<keyword evidence="4" id="KW-0238">DNA-binding</keyword>
<feature type="compositionally biased region" description="Polar residues" evidence="6">
    <location>
        <begin position="104"/>
        <end position="114"/>
    </location>
</feature>
<dbReference type="InterPro" id="IPR050987">
    <property type="entry name" value="AtrR-like"/>
</dbReference>
<evidence type="ECO:0000256" key="6">
    <source>
        <dbReference type="SAM" id="MobiDB-lite"/>
    </source>
</evidence>
<dbReference type="InterPro" id="IPR001138">
    <property type="entry name" value="Zn2Cys6_DnaBD"/>
</dbReference>
<evidence type="ECO:0000313" key="8">
    <source>
        <dbReference type="EMBL" id="QID79530.1"/>
    </source>
</evidence>
<dbReference type="CDD" id="cd00067">
    <property type="entry name" value="GAL4"/>
    <property type="match status" value="1"/>
</dbReference>
<keyword evidence="2" id="KW-0479">Metal-binding</keyword>
<evidence type="ECO:0000256" key="3">
    <source>
        <dbReference type="ARBA" id="ARBA00022833"/>
    </source>
</evidence>
<feature type="region of interest" description="Disordered" evidence="6">
    <location>
        <begin position="1"/>
        <end position="38"/>
    </location>
</feature>
<dbReference type="PROSITE" id="PS00463">
    <property type="entry name" value="ZN2_CY6_FUNGAL_1"/>
    <property type="match status" value="1"/>
</dbReference>
<name>A0A6C1DSE9_SACPS</name>
<comment type="subcellular location">
    <subcellularLocation>
        <location evidence="1">Nucleus</location>
    </subcellularLocation>
</comment>
<dbReference type="GO" id="GO:0008270">
    <property type="term" value="F:zinc ion binding"/>
    <property type="evidence" value="ECO:0007669"/>
    <property type="project" value="InterPro"/>
</dbReference>
<keyword evidence="9" id="KW-1185">Reference proteome</keyword>
<sequence>MRGLTPKNGVHIETGPDTESSADSSNFSTGFSGKIRKPRSKVSKACDNCRKRKIKCNGKFPCASCEIYSCECTFSTRQGGARIKNLHKTSLEGATVQVKEETDSSSTSFSNPQRCTDGPCAVEQPTKFFENFKLGGRSSGDNSGSDGKNDDDVNRNGFYEDDSESQATLTSLQTTLKNLKEMAHLGTHVTSAIESIELQISDLLKRWEPKVRTKELATTKFYPNKSIETQLMKNKYCDVVHLTRYAAWSNNKKDQDTSSQPLIDEIFGLYSPFQFLSLQGIGKCFQNYRSKSKCEIFPRTAKETIYIMLRFFDVCFHHINQGCVSIANPLENYLQKMNLLPSTPSSISSAGSPNTAHTKSHVVLVINHLPQPFVRNITGISNSELLSEMNNDISMFGILLKMLDMHKNSYQNFLMEITSNPSVAKNTQSIDVLQEFIHYCQAGEALIALCYSYYNSTLYNYVDFTCDITHLEQLLYFLDLLFWLSEIYGFEKVLNVAVHFVSRVGLSRWEFYVGLDENFAERRRNLWWKAFYFEKTLASKLGYPSNIDDSKINCLLPKNFRDVGFLDNRDFIENVHLVRRSEAFDNMCISDLKYYGELAVLQIVSHFSSSVLFDEKFTSIRNTSKPSVVREKLLFEVLEIFNETEMKYDAIKEQTGKLFDIAFSKDSTELKVSREDKIMASKFVLFYEHHFCRMVNESDNIVARLCVHSRPSILIENLKIYLHKIYKSWTDMNKILLDFDNDYSVYRSFAHYSISCIILVSQAFSVAEFIKVNDVVNMIRVFKRFLDIKFFSENETNEHVFNSQSFKDYTRAFSFLTIVTRIMLLAYGESSSTNLDVISKYIDENAPDLKGIIELVLDTNSCAYRFLLEPVQKSGFHLTVSQMLKNRKFQEPLMSNEDNKQMKHNSGKNLNPDLPSLKTGTSCLLNGIESPQLPFNGRSAPSPVRNNSLPEFAQLPSFRSLSVSDMINPDYAQPTNGQNNTQVQSNKPINAQQQIPTSVQVPFMNTNEINNNNNNNNNKNNKNNINNINNNNSNNFSATSFNLGTLDEFVNNGDLEDLYSILWSDVYPDS</sequence>
<evidence type="ECO:0000256" key="4">
    <source>
        <dbReference type="ARBA" id="ARBA00023125"/>
    </source>
</evidence>
<keyword evidence="3" id="KW-0862">Zinc</keyword>
<protein>
    <submittedName>
        <fullName evidence="8">Transcription factor</fullName>
    </submittedName>
</protein>
<dbReference type="Gene3D" id="4.10.240.10">
    <property type="entry name" value="Zn(2)-C6 fungal-type DNA-binding domain"/>
    <property type="match status" value="1"/>
</dbReference>
<keyword evidence="5" id="KW-0539">Nucleus</keyword>
<dbReference type="AlphaFoldDB" id="A0A6C1DSE9"/>
<dbReference type="GO" id="GO:0006351">
    <property type="term" value="P:DNA-templated transcription"/>
    <property type="evidence" value="ECO:0007669"/>
    <property type="project" value="InterPro"/>
</dbReference>
<dbReference type="SUPFAM" id="SSF57701">
    <property type="entry name" value="Zn2/Cys6 DNA-binding domain"/>
    <property type="match status" value="1"/>
</dbReference>
<dbReference type="OrthoDB" id="3364175at2759"/>
<feature type="compositionally biased region" description="Low complexity" evidence="6">
    <location>
        <begin position="135"/>
        <end position="146"/>
    </location>
</feature>